<dbReference type="EMBL" id="CM034400">
    <property type="protein sequence ID" value="KAJ0176167.1"/>
    <property type="molecule type" value="Genomic_DNA"/>
</dbReference>
<dbReference type="Proteomes" id="UP000824533">
    <property type="component" value="Linkage Group LG14"/>
</dbReference>
<evidence type="ECO:0000313" key="2">
    <source>
        <dbReference type="Proteomes" id="UP000824533"/>
    </source>
</evidence>
<comment type="caution">
    <text evidence="1">The sequence shown here is derived from an EMBL/GenBank/DDBJ whole genome shotgun (WGS) entry which is preliminary data.</text>
</comment>
<evidence type="ECO:0000313" key="1">
    <source>
        <dbReference type="EMBL" id="KAJ0176167.1"/>
    </source>
</evidence>
<protein>
    <submittedName>
        <fullName evidence="1">Uncharacterized protein</fullName>
    </submittedName>
</protein>
<organism evidence="1 2">
    <name type="scientific">Dendrolimus kikuchii</name>
    <dbReference type="NCBI Taxonomy" id="765133"/>
    <lineage>
        <taxon>Eukaryota</taxon>
        <taxon>Metazoa</taxon>
        <taxon>Ecdysozoa</taxon>
        <taxon>Arthropoda</taxon>
        <taxon>Hexapoda</taxon>
        <taxon>Insecta</taxon>
        <taxon>Pterygota</taxon>
        <taxon>Neoptera</taxon>
        <taxon>Endopterygota</taxon>
        <taxon>Lepidoptera</taxon>
        <taxon>Glossata</taxon>
        <taxon>Ditrysia</taxon>
        <taxon>Bombycoidea</taxon>
        <taxon>Lasiocampidae</taxon>
        <taxon>Dendrolimus</taxon>
    </lineage>
</organism>
<gene>
    <name evidence="1" type="ORF">K1T71_008341</name>
</gene>
<name>A0ACC1CYG5_9NEOP</name>
<proteinExistence type="predicted"/>
<sequence>MSAIRYFFIVLVVFVASLEYTSADKLEYDNDFNNVLVPAIRECASEMGYTEDDLDTARKNQQLDDCMFICVFHKMGLMKDDKMDLDETYALTEKFFKPDTDKEDIRKVSVDCYKVSDEKSENDKKCCDRARLIFDCLKDNVM</sequence>
<accession>A0ACC1CYG5</accession>
<keyword evidence="2" id="KW-1185">Reference proteome</keyword>
<reference evidence="1 2" key="1">
    <citation type="journal article" date="2021" name="Front. Genet.">
        <title>Chromosome-Level Genome Assembly Reveals Significant Gene Expansion in the Toll and IMD Signaling Pathways of Dendrolimus kikuchii.</title>
        <authorList>
            <person name="Zhou J."/>
            <person name="Wu P."/>
            <person name="Xiong Z."/>
            <person name="Liu N."/>
            <person name="Zhao N."/>
            <person name="Ji M."/>
            <person name="Qiu Y."/>
            <person name="Yang B."/>
        </authorList>
    </citation>
    <scope>NUCLEOTIDE SEQUENCE [LARGE SCALE GENOMIC DNA]</scope>
    <source>
        <strain evidence="1">Ann1</strain>
    </source>
</reference>